<accession>A0ABD3HJY1</accession>
<name>A0ABD3HJY1_9MARC</name>
<evidence type="ECO:0000313" key="2">
    <source>
        <dbReference type="Proteomes" id="UP001633002"/>
    </source>
</evidence>
<dbReference type="Proteomes" id="UP001633002">
    <property type="component" value="Unassembled WGS sequence"/>
</dbReference>
<proteinExistence type="predicted"/>
<gene>
    <name evidence="1" type="ORF">R1sor_015998</name>
</gene>
<keyword evidence="2" id="KW-1185">Reference proteome</keyword>
<comment type="caution">
    <text evidence="1">The sequence shown here is derived from an EMBL/GenBank/DDBJ whole genome shotgun (WGS) entry which is preliminary data.</text>
</comment>
<organism evidence="1 2">
    <name type="scientific">Riccia sorocarpa</name>
    <dbReference type="NCBI Taxonomy" id="122646"/>
    <lineage>
        <taxon>Eukaryota</taxon>
        <taxon>Viridiplantae</taxon>
        <taxon>Streptophyta</taxon>
        <taxon>Embryophyta</taxon>
        <taxon>Marchantiophyta</taxon>
        <taxon>Marchantiopsida</taxon>
        <taxon>Marchantiidae</taxon>
        <taxon>Marchantiales</taxon>
        <taxon>Ricciaceae</taxon>
        <taxon>Riccia</taxon>
    </lineage>
</organism>
<protein>
    <submittedName>
        <fullName evidence="1">Uncharacterized protein</fullName>
    </submittedName>
</protein>
<reference evidence="1 2" key="1">
    <citation type="submission" date="2024-09" db="EMBL/GenBank/DDBJ databases">
        <title>Chromosome-scale assembly of Riccia sorocarpa.</title>
        <authorList>
            <person name="Paukszto L."/>
        </authorList>
    </citation>
    <scope>NUCLEOTIDE SEQUENCE [LARGE SCALE GENOMIC DNA]</scope>
    <source>
        <strain evidence="1">LP-2024</strain>
        <tissue evidence="1">Aerial parts of the thallus</tissue>
    </source>
</reference>
<dbReference type="EMBL" id="JBJQOH010000004">
    <property type="protein sequence ID" value="KAL3689689.1"/>
    <property type="molecule type" value="Genomic_DNA"/>
</dbReference>
<dbReference type="AlphaFoldDB" id="A0ABD3HJY1"/>
<evidence type="ECO:0000313" key="1">
    <source>
        <dbReference type="EMBL" id="KAL3689689.1"/>
    </source>
</evidence>
<sequence>MPHREKESRVRWDEGSERWVVKGGILENGERSHDILGSIAVVGSESVPKKQQFQVYKELASVLGYPEREKLLDCLETAIKVEINERNEVFVGFIP</sequence>